<keyword evidence="10" id="KW-0256">Endoplasmic reticulum</keyword>
<keyword evidence="3" id="KW-0812">Transmembrane</keyword>
<reference evidence="12 13" key="1">
    <citation type="submission" date="2015-09" db="EMBL/GenBank/DDBJ databases">
        <title>Trachymyrmex zeteki WGS genome.</title>
        <authorList>
            <person name="Nygaard S."/>
            <person name="Hu H."/>
            <person name="Boomsma J."/>
            <person name="Zhang G."/>
        </authorList>
    </citation>
    <scope>NUCLEOTIDE SEQUENCE [LARGE SCALE GENOMIC DNA]</scope>
    <source>
        <strain evidence="12">Tzet28-1</strain>
        <tissue evidence="12">Whole body</tissue>
    </source>
</reference>
<keyword evidence="7 10" id="KW-0408">Iron</keyword>
<dbReference type="PANTHER" id="PTHR13680">
    <property type="entry name" value="CDGSH IRON-SULFUR DOMAIN-CONTAINING PROTEIN 1"/>
    <property type="match status" value="1"/>
</dbReference>
<gene>
    <name evidence="12" type="ORF">ALC60_14795</name>
</gene>
<accession>A0A151WEU5</accession>
<protein>
    <recommendedName>
        <fullName evidence="10">CDGSH iron-sulfur domain-containing protein 2 homologue</fullName>
    </recommendedName>
</protein>
<dbReference type="InterPro" id="IPR019610">
    <property type="entry name" value="FeS-contain_mitoNEET_N"/>
</dbReference>
<evidence type="ECO:0000256" key="3">
    <source>
        <dbReference type="ARBA" id="ARBA00022692"/>
    </source>
</evidence>
<organism evidence="12 13">
    <name type="scientific">Mycetomoellerius zeteki</name>
    <dbReference type="NCBI Taxonomy" id="64791"/>
    <lineage>
        <taxon>Eukaryota</taxon>
        <taxon>Metazoa</taxon>
        <taxon>Ecdysozoa</taxon>
        <taxon>Arthropoda</taxon>
        <taxon>Hexapoda</taxon>
        <taxon>Insecta</taxon>
        <taxon>Pterygota</taxon>
        <taxon>Neoptera</taxon>
        <taxon>Endopterygota</taxon>
        <taxon>Hymenoptera</taxon>
        <taxon>Apocrita</taxon>
        <taxon>Aculeata</taxon>
        <taxon>Formicoidea</taxon>
        <taxon>Formicidae</taxon>
        <taxon>Myrmicinae</taxon>
        <taxon>Mycetomoellerius</taxon>
    </lineage>
</organism>
<dbReference type="InterPro" id="IPR042216">
    <property type="entry name" value="MitoNEET_CISD"/>
</dbReference>
<dbReference type="STRING" id="64791.A0A151WEU5"/>
<dbReference type="SMART" id="SM00704">
    <property type="entry name" value="ZnF_CDGSH"/>
    <property type="match status" value="1"/>
</dbReference>
<dbReference type="AlphaFoldDB" id="A0A151WEU5"/>
<evidence type="ECO:0000256" key="1">
    <source>
        <dbReference type="ARBA" id="ARBA00004389"/>
    </source>
</evidence>
<evidence type="ECO:0000256" key="5">
    <source>
        <dbReference type="ARBA" id="ARBA00022723"/>
    </source>
</evidence>
<proteinExistence type="inferred from homology"/>
<comment type="similarity">
    <text evidence="2 10">Belongs to the CISD protein family. CISD2 subfamily.</text>
</comment>
<keyword evidence="13" id="KW-1185">Reference proteome</keyword>
<dbReference type="Pfam" id="PF09360">
    <property type="entry name" value="zf-CDGSH"/>
    <property type="match status" value="1"/>
</dbReference>
<dbReference type="GO" id="GO:0051537">
    <property type="term" value="F:2 iron, 2 sulfur cluster binding"/>
    <property type="evidence" value="ECO:0007669"/>
    <property type="project" value="UniProtKB-UniRule"/>
</dbReference>
<dbReference type="KEGG" id="mzt:108730859"/>
<evidence type="ECO:0000256" key="6">
    <source>
        <dbReference type="ARBA" id="ARBA00022989"/>
    </source>
</evidence>
<feature type="domain" description="Iron-binding zinc finger CDGSH type" evidence="11">
    <location>
        <begin position="92"/>
        <end position="130"/>
    </location>
</feature>
<name>A0A151WEU5_9HYME</name>
<dbReference type="GO" id="GO:0005789">
    <property type="term" value="C:endoplasmic reticulum membrane"/>
    <property type="evidence" value="ECO:0007669"/>
    <property type="project" value="UniProtKB-SubCell"/>
</dbReference>
<keyword evidence="8 10" id="KW-0411">Iron-sulfur</keyword>
<dbReference type="InterPro" id="IPR018967">
    <property type="entry name" value="FeS-contain_CDGSH-typ"/>
</dbReference>
<dbReference type="GO" id="GO:0010506">
    <property type="term" value="P:regulation of autophagy"/>
    <property type="evidence" value="ECO:0007669"/>
    <property type="project" value="UniProtKB-UniRule"/>
</dbReference>
<evidence type="ECO:0000256" key="2">
    <source>
        <dbReference type="ARBA" id="ARBA00008624"/>
    </source>
</evidence>
<dbReference type="Pfam" id="PF10660">
    <property type="entry name" value="MitoNEET_N"/>
    <property type="match status" value="1"/>
</dbReference>
<evidence type="ECO:0000256" key="8">
    <source>
        <dbReference type="ARBA" id="ARBA00023014"/>
    </source>
</evidence>
<evidence type="ECO:0000256" key="4">
    <source>
        <dbReference type="ARBA" id="ARBA00022714"/>
    </source>
</evidence>
<dbReference type="InterPro" id="IPR045131">
    <property type="entry name" value="CISD1/2"/>
</dbReference>
<sequence>MALSSVSRATGTTMEPIAHLVKVSVPNYLASLPIPDSIGGWFRLGVRDWFALLPPTALLAGLGYMSYRAFCPHGRPTPHGCVNLNVKKDIPKVVDTVDIEDISEKAVFCRCWRSENWPYCDGTHGRHNKECNDNVGPLIVTKKD</sequence>
<keyword evidence="9" id="KW-0472">Membrane</keyword>
<keyword evidence="4 10" id="KW-0001">2Fe-2S</keyword>
<comment type="subcellular location">
    <subcellularLocation>
        <location evidence="1 10">Endoplasmic reticulum membrane</location>
        <topology evidence="1 10">Single-pass membrane protein</topology>
    </subcellularLocation>
</comment>
<dbReference type="Proteomes" id="UP000075809">
    <property type="component" value="Unassembled WGS sequence"/>
</dbReference>
<evidence type="ECO:0000313" key="13">
    <source>
        <dbReference type="Proteomes" id="UP000075809"/>
    </source>
</evidence>
<dbReference type="OrthoDB" id="449252at2759"/>
<dbReference type="PANTHER" id="PTHR13680:SF5">
    <property type="entry name" value="CDGSH IRON-SULFUR DOMAIN-CONTAINING PROTEIN 1"/>
    <property type="match status" value="1"/>
</dbReference>
<comment type="cofactor">
    <cofactor evidence="10">
        <name>[2Fe-2S] cluster</name>
        <dbReference type="ChEBI" id="CHEBI:190135"/>
    </cofactor>
    <text evidence="10">Binds 1 [2Fe-2S] cluster.</text>
</comment>
<evidence type="ECO:0000313" key="12">
    <source>
        <dbReference type="EMBL" id="KYQ46373.1"/>
    </source>
</evidence>
<evidence type="ECO:0000256" key="7">
    <source>
        <dbReference type="ARBA" id="ARBA00023004"/>
    </source>
</evidence>
<dbReference type="GO" id="GO:0046872">
    <property type="term" value="F:metal ion binding"/>
    <property type="evidence" value="ECO:0007669"/>
    <property type="project" value="UniProtKB-UniRule"/>
</dbReference>
<dbReference type="EMBL" id="KQ983238">
    <property type="protein sequence ID" value="KYQ46373.1"/>
    <property type="molecule type" value="Genomic_DNA"/>
</dbReference>
<evidence type="ECO:0000259" key="11">
    <source>
        <dbReference type="SMART" id="SM00704"/>
    </source>
</evidence>
<dbReference type="Gene3D" id="3.40.5.90">
    <property type="entry name" value="CDGSH iron-sulfur domain, mitoNEET-type"/>
    <property type="match status" value="1"/>
</dbReference>
<keyword evidence="6" id="KW-1133">Transmembrane helix</keyword>
<evidence type="ECO:0000256" key="9">
    <source>
        <dbReference type="ARBA" id="ARBA00023136"/>
    </source>
</evidence>
<evidence type="ECO:0000256" key="10">
    <source>
        <dbReference type="RuleBase" id="RU369084"/>
    </source>
</evidence>
<dbReference type="GO" id="GO:0005741">
    <property type="term" value="C:mitochondrial outer membrane"/>
    <property type="evidence" value="ECO:0007669"/>
    <property type="project" value="TreeGrafter"/>
</dbReference>
<keyword evidence="5 10" id="KW-0479">Metal-binding</keyword>